<dbReference type="EMBL" id="JAAGAX010000011">
    <property type="protein sequence ID" value="KAF2298861.1"/>
    <property type="molecule type" value="Genomic_DNA"/>
</dbReference>
<evidence type="ECO:0000259" key="1">
    <source>
        <dbReference type="PROSITE" id="PS50222"/>
    </source>
</evidence>
<comment type="caution">
    <text evidence="2">The sequence shown here is derived from an EMBL/GenBank/DDBJ whole genome shotgun (WGS) entry which is preliminary data.</text>
</comment>
<dbReference type="SUPFAM" id="SSF47473">
    <property type="entry name" value="EF-hand"/>
    <property type="match status" value="1"/>
</dbReference>
<evidence type="ECO:0000313" key="2">
    <source>
        <dbReference type="EMBL" id="KAF2298861.1"/>
    </source>
</evidence>
<reference evidence="2 3" key="1">
    <citation type="journal article" date="2020" name="Mol. Plant">
        <title>The Chromosome-Based Rubber Tree Genome Provides New Insights into Spurge Genome Evolution and Rubber Biosynthesis.</title>
        <authorList>
            <person name="Liu J."/>
            <person name="Shi C."/>
            <person name="Shi C.C."/>
            <person name="Li W."/>
            <person name="Zhang Q.J."/>
            <person name="Zhang Y."/>
            <person name="Li K."/>
            <person name="Lu H.F."/>
            <person name="Shi C."/>
            <person name="Zhu S.T."/>
            <person name="Xiao Z.Y."/>
            <person name="Nan H."/>
            <person name="Yue Y."/>
            <person name="Zhu X.G."/>
            <person name="Wu Y."/>
            <person name="Hong X.N."/>
            <person name="Fan G.Y."/>
            <person name="Tong Y."/>
            <person name="Zhang D."/>
            <person name="Mao C.L."/>
            <person name="Liu Y.L."/>
            <person name="Hao S.J."/>
            <person name="Liu W.Q."/>
            <person name="Lv M.Q."/>
            <person name="Zhang H.B."/>
            <person name="Liu Y."/>
            <person name="Hu-Tang G.R."/>
            <person name="Wang J.P."/>
            <person name="Wang J.H."/>
            <person name="Sun Y.H."/>
            <person name="Ni S.B."/>
            <person name="Chen W.B."/>
            <person name="Zhang X.C."/>
            <person name="Jiao Y.N."/>
            <person name="Eichler E.E."/>
            <person name="Li G.H."/>
            <person name="Liu X."/>
            <person name="Gao L.Z."/>
        </authorList>
    </citation>
    <scope>NUCLEOTIDE SEQUENCE [LARGE SCALE GENOMIC DNA]</scope>
    <source>
        <strain evidence="3">cv. GT1</strain>
        <tissue evidence="2">Leaf</tissue>
    </source>
</reference>
<accession>A0A6A6LBN6</accession>
<dbReference type="Proteomes" id="UP000467840">
    <property type="component" value="Chromosome 1"/>
</dbReference>
<dbReference type="PROSITE" id="PS50222">
    <property type="entry name" value="EF_HAND_2"/>
    <property type="match status" value="1"/>
</dbReference>
<sequence length="136" mass="15791">MKMVMDRLGIQQCDSDDDLQERYDARELSRLFEEHEPSLEEVKDAFDIFDENKDGFIDADPKVIREREASGLAMPSSPSRGRDRWLCFWAFEIPCWLNLVSMVLSEGSLAQTELLLRRTTIFYFQLMVQLQCSAGT</sequence>
<protein>
    <recommendedName>
        <fullName evidence="1">EF-hand domain-containing protein</fullName>
    </recommendedName>
</protein>
<evidence type="ECO:0000313" key="3">
    <source>
        <dbReference type="Proteomes" id="UP000467840"/>
    </source>
</evidence>
<dbReference type="AlphaFoldDB" id="A0A6A6LBN6"/>
<name>A0A6A6LBN6_HEVBR</name>
<dbReference type="GO" id="GO:0005509">
    <property type="term" value="F:calcium ion binding"/>
    <property type="evidence" value="ECO:0007669"/>
    <property type="project" value="InterPro"/>
</dbReference>
<organism evidence="2 3">
    <name type="scientific">Hevea brasiliensis</name>
    <name type="common">Para rubber tree</name>
    <name type="synonym">Siphonia brasiliensis</name>
    <dbReference type="NCBI Taxonomy" id="3981"/>
    <lineage>
        <taxon>Eukaryota</taxon>
        <taxon>Viridiplantae</taxon>
        <taxon>Streptophyta</taxon>
        <taxon>Embryophyta</taxon>
        <taxon>Tracheophyta</taxon>
        <taxon>Spermatophyta</taxon>
        <taxon>Magnoliopsida</taxon>
        <taxon>eudicotyledons</taxon>
        <taxon>Gunneridae</taxon>
        <taxon>Pentapetalae</taxon>
        <taxon>rosids</taxon>
        <taxon>fabids</taxon>
        <taxon>Malpighiales</taxon>
        <taxon>Euphorbiaceae</taxon>
        <taxon>Crotonoideae</taxon>
        <taxon>Micrandreae</taxon>
        <taxon>Hevea</taxon>
    </lineage>
</organism>
<dbReference type="Gene3D" id="1.10.238.10">
    <property type="entry name" value="EF-hand"/>
    <property type="match status" value="1"/>
</dbReference>
<keyword evidence="3" id="KW-1185">Reference proteome</keyword>
<dbReference type="InterPro" id="IPR011992">
    <property type="entry name" value="EF-hand-dom_pair"/>
</dbReference>
<proteinExistence type="predicted"/>
<gene>
    <name evidence="2" type="ORF">GH714_028378</name>
</gene>
<feature type="domain" description="EF-hand" evidence="1">
    <location>
        <begin position="37"/>
        <end position="60"/>
    </location>
</feature>
<dbReference type="InterPro" id="IPR002048">
    <property type="entry name" value="EF_hand_dom"/>
</dbReference>